<dbReference type="PANTHER" id="PTHR34390:SF2">
    <property type="entry name" value="SUCCINATE TRANSPORTER SUBUNIT YJJP-RELATED"/>
    <property type="match status" value="1"/>
</dbReference>
<gene>
    <name evidence="10" type="ORF">Cpa01nite_23020</name>
</gene>
<evidence type="ECO:0000313" key="11">
    <source>
        <dbReference type="Proteomes" id="UP000642125"/>
    </source>
</evidence>
<protein>
    <submittedName>
        <fullName evidence="10">Membrane protein</fullName>
    </submittedName>
</protein>
<dbReference type="Pfam" id="PF06738">
    <property type="entry name" value="ThrE"/>
    <property type="match status" value="1"/>
</dbReference>
<keyword evidence="4 7" id="KW-1133">Transmembrane helix</keyword>
<dbReference type="GO" id="GO:0022857">
    <property type="term" value="F:transmembrane transporter activity"/>
    <property type="evidence" value="ECO:0007669"/>
    <property type="project" value="InterPro"/>
</dbReference>
<dbReference type="InterPro" id="IPR050539">
    <property type="entry name" value="ThrE_Dicarb/AminoAcid_Exp"/>
</dbReference>
<dbReference type="AlphaFoldDB" id="A0A919PAC0"/>
<keyword evidence="11" id="KW-1185">Reference proteome</keyword>
<dbReference type="Proteomes" id="UP000642125">
    <property type="component" value="Unassembled WGS sequence"/>
</dbReference>
<feature type="transmembrane region" description="Helical" evidence="7">
    <location>
        <begin position="392"/>
        <end position="412"/>
    </location>
</feature>
<feature type="transmembrane region" description="Helical" evidence="7">
    <location>
        <begin position="281"/>
        <end position="303"/>
    </location>
</feature>
<reference evidence="10" key="1">
    <citation type="submission" date="2021-01" db="EMBL/GenBank/DDBJ databases">
        <title>Whole genome shotgun sequence of Cellulomonas pakistanensis NBRC 110800.</title>
        <authorList>
            <person name="Komaki H."/>
            <person name="Tamura T."/>
        </authorList>
    </citation>
    <scope>NUCLEOTIDE SEQUENCE</scope>
    <source>
        <strain evidence="10">NBRC 110800</strain>
    </source>
</reference>
<organism evidence="10 11">
    <name type="scientific">Cellulomonas pakistanensis</name>
    <dbReference type="NCBI Taxonomy" id="992287"/>
    <lineage>
        <taxon>Bacteria</taxon>
        <taxon>Bacillati</taxon>
        <taxon>Actinomycetota</taxon>
        <taxon>Actinomycetes</taxon>
        <taxon>Micrococcales</taxon>
        <taxon>Cellulomonadaceae</taxon>
        <taxon>Cellulomonas</taxon>
    </lineage>
</organism>
<dbReference type="GO" id="GO:0005886">
    <property type="term" value="C:plasma membrane"/>
    <property type="evidence" value="ECO:0007669"/>
    <property type="project" value="UniProtKB-SubCell"/>
</dbReference>
<evidence type="ECO:0000259" key="9">
    <source>
        <dbReference type="Pfam" id="PF12821"/>
    </source>
</evidence>
<evidence type="ECO:0000259" key="8">
    <source>
        <dbReference type="Pfam" id="PF06738"/>
    </source>
</evidence>
<sequence>MVRVPTQPADDELELIRQSGVALRVGRLSLSAGTGSYRVKSSMARIARAIGVDRHEAHVTLTEITTTSHRGPSFRTEVAEVRSVGINADRLAELEHLAGSLARSGRRATVEEVSAELDRIERKPPLYPDAVNALWAAVACAAFAFLNNGGPVEMASAFVAAWLGQLTRRLLLHRGFNQFGVTMLAAALACLAYLGLVSAVHGLGATEVRHAAGYISAVLFLVPGFPLVTGGLDLAKLDFSAGVARLTYALMILTSAALAVWGVSIAVGLSPDPEAAPVIDAALLLPLRMVASFVGVLGFALMFNSPWRMALGAAVVGMFANTGRLYLTGELAPQAAAAGAALLVGLLAAVIAPRLGVPRITVSVPAVVIMVPGVSAYRSVFYLSNGDTTQALAYGVQAGLVVVALSVGLAVARMLTDREWGFEH</sequence>
<evidence type="ECO:0000256" key="3">
    <source>
        <dbReference type="ARBA" id="ARBA00022692"/>
    </source>
</evidence>
<feature type="transmembrane region" description="Helical" evidence="7">
    <location>
        <begin position="246"/>
        <end position="269"/>
    </location>
</feature>
<feature type="domain" description="Threonine/Serine exporter ThrE" evidence="9">
    <location>
        <begin position="289"/>
        <end position="413"/>
    </location>
</feature>
<comment type="subcellular location">
    <subcellularLocation>
        <location evidence="1">Cell membrane</location>
        <topology evidence="1">Multi-pass membrane protein</topology>
    </subcellularLocation>
</comment>
<evidence type="ECO:0000256" key="1">
    <source>
        <dbReference type="ARBA" id="ARBA00004651"/>
    </source>
</evidence>
<feature type="domain" description="Threonine/serine exporter-like N-terminal" evidence="8">
    <location>
        <begin position="21"/>
        <end position="262"/>
    </location>
</feature>
<proteinExistence type="inferred from homology"/>
<feature type="transmembrane region" description="Helical" evidence="7">
    <location>
        <begin position="333"/>
        <end position="353"/>
    </location>
</feature>
<evidence type="ECO:0000256" key="2">
    <source>
        <dbReference type="ARBA" id="ARBA00022475"/>
    </source>
</evidence>
<feature type="transmembrane region" description="Helical" evidence="7">
    <location>
        <begin position="183"/>
        <end position="205"/>
    </location>
</feature>
<evidence type="ECO:0000256" key="5">
    <source>
        <dbReference type="ARBA" id="ARBA00023136"/>
    </source>
</evidence>
<evidence type="ECO:0000256" key="6">
    <source>
        <dbReference type="ARBA" id="ARBA00034125"/>
    </source>
</evidence>
<dbReference type="InterPro" id="IPR010619">
    <property type="entry name" value="ThrE-like_N"/>
</dbReference>
<dbReference type="PANTHER" id="PTHR34390">
    <property type="entry name" value="UPF0442 PROTEIN YJJB-RELATED"/>
    <property type="match status" value="1"/>
</dbReference>
<feature type="transmembrane region" description="Helical" evidence="7">
    <location>
        <begin position="360"/>
        <end position="380"/>
    </location>
</feature>
<comment type="similarity">
    <text evidence="6">Belongs to the ThrE exporter (TC 2.A.79) family.</text>
</comment>
<keyword evidence="5 7" id="KW-0472">Membrane</keyword>
<dbReference type="InterPro" id="IPR024528">
    <property type="entry name" value="ThrE_2"/>
</dbReference>
<accession>A0A919PAC0</accession>
<name>A0A919PAC0_9CELL</name>
<evidence type="ECO:0000256" key="7">
    <source>
        <dbReference type="SAM" id="Phobius"/>
    </source>
</evidence>
<dbReference type="Pfam" id="PF12821">
    <property type="entry name" value="ThrE_2"/>
    <property type="match status" value="1"/>
</dbReference>
<comment type="caution">
    <text evidence="10">The sequence shown here is derived from an EMBL/GenBank/DDBJ whole genome shotgun (WGS) entry which is preliminary data.</text>
</comment>
<keyword evidence="3 7" id="KW-0812">Transmembrane</keyword>
<keyword evidence="2" id="KW-1003">Cell membrane</keyword>
<feature type="transmembrane region" description="Helical" evidence="7">
    <location>
        <begin position="211"/>
        <end position="234"/>
    </location>
</feature>
<evidence type="ECO:0000313" key="10">
    <source>
        <dbReference type="EMBL" id="GIG36921.1"/>
    </source>
</evidence>
<dbReference type="EMBL" id="BONO01000017">
    <property type="protein sequence ID" value="GIG36921.1"/>
    <property type="molecule type" value="Genomic_DNA"/>
</dbReference>
<dbReference type="GO" id="GO:0015744">
    <property type="term" value="P:succinate transport"/>
    <property type="evidence" value="ECO:0007669"/>
    <property type="project" value="TreeGrafter"/>
</dbReference>
<evidence type="ECO:0000256" key="4">
    <source>
        <dbReference type="ARBA" id="ARBA00022989"/>
    </source>
</evidence>